<keyword evidence="8 10" id="KW-0030">Aminoacyl-tRNA synthetase</keyword>
<keyword evidence="6 10" id="KW-0067">ATP-binding</keyword>
<evidence type="ECO:0000256" key="7">
    <source>
        <dbReference type="ARBA" id="ARBA00022917"/>
    </source>
</evidence>
<keyword evidence="5 10" id="KW-0547">Nucleotide-binding</keyword>
<name>A0A5Q2TM71_9BACI</name>
<dbReference type="InterPro" id="IPR006194">
    <property type="entry name" value="Gly-tRNA-synth_heterodimer"/>
</dbReference>
<comment type="similarity">
    <text evidence="2 10">Belongs to the class-II aminoacyl-tRNA synthetase family.</text>
</comment>
<evidence type="ECO:0000256" key="3">
    <source>
        <dbReference type="ARBA" id="ARBA00022490"/>
    </source>
</evidence>
<gene>
    <name evidence="10" type="primary">glyS</name>
    <name evidence="12" type="ORF">GI584_13335</name>
</gene>
<dbReference type="InterPro" id="IPR008909">
    <property type="entry name" value="DALR_anticod-bd"/>
</dbReference>
<evidence type="ECO:0000256" key="4">
    <source>
        <dbReference type="ARBA" id="ARBA00022598"/>
    </source>
</evidence>
<sequence length="701" mass="80280">MKTTNVLFEVGLEEMPARFMNDTEKQLKSKTIDWLKDIRLAYQNLTTYITPRRFAVLIEGLDYKQADQEEEAKGPALKIAKDDDGNWTKAAIGFSKGQGKSIDDLYLKEVNGTEYVFVNKFLEGKTQEELLSDFKDIILGLNFPKNMRWADQNLRYIRPIKWLVALQDEKVIPFEIAGVHTSNKSFGHRFLGGRIEINTPSSYAQLLNDQYVIAETKKRQEMIFNGIRQLEQEKGWKIPIDGDLLTEVTHLVEYPTVFFGHFSEEFLHIPKEVLITSMKEHQRYFPVQTENNQLLPYFIGVRNGTSDHIDTVSRGNEKVLRARLQDAQFFYDEDQKQSIDNNLTQLDRMVFQESLGTIGDKVKRVTEISEIIATELDLSEQEKTQIERAARISKFDLVTNMVNEFTELQGIMGRKYATIFGEEDVVAQAIEEHYMPRNANDELPASIVGSVVSIADKIDTIVGCFAVGLIPSGSQDPYALRRQALGILQINQHNSWDLNINQLIEKVFALFDAKDISKAAEKSHVLNHLESFFKQRAAYIMKEAGIEADIIDAVLVNELSDFSLLLDKAQLLKEKRADSIFKDKQEAFVRVMNLATKAEGNKTIEPSLFEKNEENKLYQTYIDIKDHYQNAIAKKDAKAALDQLTPLVEPIHHFFDNTMVMADDEKIRDNRLALLKVIASEINKFADLTKVQWKQTQVVKD</sequence>
<dbReference type="PANTHER" id="PTHR30075">
    <property type="entry name" value="GLYCYL-TRNA SYNTHETASE"/>
    <property type="match status" value="1"/>
</dbReference>
<organism evidence="12 13">
    <name type="scientific">Gracilibacillus salitolerans</name>
    <dbReference type="NCBI Taxonomy" id="2663022"/>
    <lineage>
        <taxon>Bacteria</taxon>
        <taxon>Bacillati</taxon>
        <taxon>Bacillota</taxon>
        <taxon>Bacilli</taxon>
        <taxon>Bacillales</taxon>
        <taxon>Bacillaceae</taxon>
        <taxon>Gracilibacillus</taxon>
    </lineage>
</organism>
<evidence type="ECO:0000313" key="12">
    <source>
        <dbReference type="EMBL" id="QGH34960.1"/>
    </source>
</evidence>
<evidence type="ECO:0000256" key="2">
    <source>
        <dbReference type="ARBA" id="ARBA00008226"/>
    </source>
</evidence>
<evidence type="ECO:0000256" key="9">
    <source>
        <dbReference type="ARBA" id="ARBA00047937"/>
    </source>
</evidence>
<evidence type="ECO:0000313" key="13">
    <source>
        <dbReference type="Proteomes" id="UP000339690"/>
    </source>
</evidence>
<feature type="domain" description="DALR anticodon binding" evidence="11">
    <location>
        <begin position="585"/>
        <end position="688"/>
    </location>
</feature>
<dbReference type="HAMAP" id="MF_00255">
    <property type="entry name" value="Gly_tRNA_synth_beta"/>
    <property type="match status" value="1"/>
</dbReference>
<protein>
    <recommendedName>
        <fullName evidence="10">Glycine--tRNA ligase beta subunit</fullName>
        <ecNumber evidence="10">6.1.1.14</ecNumber>
    </recommendedName>
    <alternativeName>
        <fullName evidence="10">Glycyl-tRNA synthetase beta subunit</fullName>
        <shortName evidence="10">GlyRS</shortName>
    </alternativeName>
</protein>
<dbReference type="EMBL" id="CP045915">
    <property type="protein sequence ID" value="QGH34960.1"/>
    <property type="molecule type" value="Genomic_DNA"/>
</dbReference>
<dbReference type="GO" id="GO:0006426">
    <property type="term" value="P:glycyl-tRNA aminoacylation"/>
    <property type="evidence" value="ECO:0007669"/>
    <property type="project" value="UniProtKB-UniRule"/>
</dbReference>
<dbReference type="PROSITE" id="PS50861">
    <property type="entry name" value="AA_TRNA_LIGASE_II_GLYAB"/>
    <property type="match status" value="1"/>
</dbReference>
<dbReference type="NCBIfam" id="TIGR00211">
    <property type="entry name" value="glyS"/>
    <property type="match status" value="1"/>
</dbReference>
<dbReference type="Pfam" id="PF05746">
    <property type="entry name" value="DALR_1"/>
    <property type="match status" value="1"/>
</dbReference>
<proteinExistence type="inferred from homology"/>
<evidence type="ECO:0000256" key="10">
    <source>
        <dbReference type="HAMAP-Rule" id="MF_00255"/>
    </source>
</evidence>
<accession>A0A5Q2TM71</accession>
<dbReference type="RefSeq" id="WP_100360199.1">
    <property type="nucleotide sequence ID" value="NZ_CP045915.1"/>
</dbReference>
<reference evidence="12 13" key="1">
    <citation type="submission" date="2019-11" db="EMBL/GenBank/DDBJ databases">
        <title>Gracilibacillus salitolerans sp. nov., a moderate halophile isolated from a saline soil in northwest China.</title>
        <authorList>
            <person name="Gan L."/>
        </authorList>
    </citation>
    <scope>NUCLEOTIDE SEQUENCE [LARGE SCALE GENOMIC DNA]</scope>
    <source>
        <strain evidence="12 13">SCU50</strain>
    </source>
</reference>
<keyword evidence="7 10" id="KW-0648">Protein biosynthesis</keyword>
<dbReference type="GO" id="GO:0006420">
    <property type="term" value="P:arginyl-tRNA aminoacylation"/>
    <property type="evidence" value="ECO:0007669"/>
    <property type="project" value="InterPro"/>
</dbReference>
<dbReference type="KEGG" id="grc:GI584_13335"/>
<keyword evidence="3 10" id="KW-0963">Cytoplasm</keyword>
<dbReference type="GO" id="GO:0004814">
    <property type="term" value="F:arginine-tRNA ligase activity"/>
    <property type="evidence" value="ECO:0007669"/>
    <property type="project" value="InterPro"/>
</dbReference>
<dbReference type="PRINTS" id="PR01045">
    <property type="entry name" value="TRNASYNTHGB"/>
</dbReference>
<dbReference type="SUPFAM" id="SSF109604">
    <property type="entry name" value="HD-domain/PDEase-like"/>
    <property type="match status" value="1"/>
</dbReference>
<dbReference type="InterPro" id="IPR015944">
    <property type="entry name" value="Gly-tRNA-synth_bsu"/>
</dbReference>
<dbReference type="Gene3D" id="1.10.730.10">
    <property type="entry name" value="Isoleucyl-tRNA Synthetase, Domain 1"/>
    <property type="match status" value="1"/>
</dbReference>
<evidence type="ECO:0000256" key="5">
    <source>
        <dbReference type="ARBA" id="ARBA00022741"/>
    </source>
</evidence>
<evidence type="ECO:0000256" key="1">
    <source>
        <dbReference type="ARBA" id="ARBA00004496"/>
    </source>
</evidence>
<evidence type="ECO:0000256" key="6">
    <source>
        <dbReference type="ARBA" id="ARBA00022840"/>
    </source>
</evidence>
<dbReference type="GO" id="GO:0005524">
    <property type="term" value="F:ATP binding"/>
    <property type="evidence" value="ECO:0007669"/>
    <property type="project" value="UniProtKB-UniRule"/>
</dbReference>
<dbReference type="EC" id="6.1.1.14" evidence="10"/>
<keyword evidence="4 10" id="KW-0436">Ligase</keyword>
<dbReference type="GO" id="GO:0004820">
    <property type="term" value="F:glycine-tRNA ligase activity"/>
    <property type="evidence" value="ECO:0007669"/>
    <property type="project" value="UniProtKB-UniRule"/>
</dbReference>
<comment type="subunit">
    <text evidence="10">Tetramer of two alpha and two beta subunits.</text>
</comment>
<evidence type="ECO:0000256" key="8">
    <source>
        <dbReference type="ARBA" id="ARBA00023146"/>
    </source>
</evidence>
<dbReference type="AlphaFoldDB" id="A0A5Q2TM71"/>
<dbReference type="GO" id="GO:0005829">
    <property type="term" value="C:cytosol"/>
    <property type="evidence" value="ECO:0007669"/>
    <property type="project" value="TreeGrafter"/>
</dbReference>
<dbReference type="Pfam" id="PF02092">
    <property type="entry name" value="tRNA_synt_2f"/>
    <property type="match status" value="1"/>
</dbReference>
<evidence type="ECO:0000259" key="11">
    <source>
        <dbReference type="Pfam" id="PF05746"/>
    </source>
</evidence>
<keyword evidence="13" id="KW-1185">Reference proteome</keyword>
<comment type="subcellular location">
    <subcellularLocation>
        <location evidence="1 10">Cytoplasm</location>
    </subcellularLocation>
</comment>
<dbReference type="Proteomes" id="UP000339690">
    <property type="component" value="Chromosome"/>
</dbReference>
<dbReference type="PANTHER" id="PTHR30075:SF2">
    <property type="entry name" value="GLYCINE--TRNA LIGASE, CHLOROPLASTIC_MITOCHONDRIAL 2"/>
    <property type="match status" value="1"/>
</dbReference>
<comment type="catalytic activity">
    <reaction evidence="9 10">
        <text>tRNA(Gly) + glycine + ATP = glycyl-tRNA(Gly) + AMP + diphosphate</text>
        <dbReference type="Rhea" id="RHEA:16013"/>
        <dbReference type="Rhea" id="RHEA-COMP:9664"/>
        <dbReference type="Rhea" id="RHEA-COMP:9683"/>
        <dbReference type="ChEBI" id="CHEBI:30616"/>
        <dbReference type="ChEBI" id="CHEBI:33019"/>
        <dbReference type="ChEBI" id="CHEBI:57305"/>
        <dbReference type="ChEBI" id="CHEBI:78442"/>
        <dbReference type="ChEBI" id="CHEBI:78522"/>
        <dbReference type="ChEBI" id="CHEBI:456215"/>
        <dbReference type="EC" id="6.1.1.14"/>
    </reaction>
</comment>